<dbReference type="SUPFAM" id="SSF46894">
    <property type="entry name" value="C-terminal effector domain of the bipartite response regulators"/>
    <property type="match status" value="1"/>
</dbReference>
<protein>
    <submittedName>
        <fullName evidence="2">LuxR C-terminal-related transcriptional regulator</fullName>
    </submittedName>
</protein>
<proteinExistence type="predicted"/>
<dbReference type="Proteomes" id="UP001597115">
    <property type="component" value="Unassembled WGS sequence"/>
</dbReference>
<gene>
    <name evidence="2" type="ORF">ACFSCW_14845</name>
</gene>
<sequence>MNRTLRTQPLRGKAFPATARLRAEILIAPDAESLVSLFANALHEHGIGGHFCLRKNGGGYAPLVGDAPELIGRAAECIVIDTDESFMAGTRVLLAPPREPLGREQLTRLRGYAELFAARAIALQELADDVATDCGLTLRERYVLGRRLAGLATIDIAAESKLTIATIGTITDNAVDKLGCSSVAEAIAFAARLGWLAVTSLENCSSSSEKLTYKATQNG</sequence>
<dbReference type="SMART" id="SM00421">
    <property type="entry name" value="HTH_LUXR"/>
    <property type="match status" value="1"/>
</dbReference>
<name>A0ABW4I6F0_9SPHN</name>
<dbReference type="Gene3D" id="1.10.10.10">
    <property type="entry name" value="Winged helix-like DNA-binding domain superfamily/Winged helix DNA-binding domain"/>
    <property type="match status" value="1"/>
</dbReference>
<dbReference type="InterPro" id="IPR036388">
    <property type="entry name" value="WH-like_DNA-bd_sf"/>
</dbReference>
<comment type="caution">
    <text evidence="2">The sequence shown here is derived from an EMBL/GenBank/DDBJ whole genome shotgun (WGS) entry which is preliminary data.</text>
</comment>
<evidence type="ECO:0000313" key="3">
    <source>
        <dbReference type="Proteomes" id="UP001597115"/>
    </source>
</evidence>
<evidence type="ECO:0000259" key="1">
    <source>
        <dbReference type="SMART" id="SM00421"/>
    </source>
</evidence>
<feature type="domain" description="HTH luxR-type" evidence="1">
    <location>
        <begin position="133"/>
        <end position="190"/>
    </location>
</feature>
<evidence type="ECO:0000313" key="2">
    <source>
        <dbReference type="EMBL" id="MFD1613081.1"/>
    </source>
</evidence>
<accession>A0ABW4I6F0</accession>
<organism evidence="2 3">
    <name type="scientific">Sphingomonas tabacisoli</name>
    <dbReference type="NCBI Taxonomy" id="2249466"/>
    <lineage>
        <taxon>Bacteria</taxon>
        <taxon>Pseudomonadati</taxon>
        <taxon>Pseudomonadota</taxon>
        <taxon>Alphaproteobacteria</taxon>
        <taxon>Sphingomonadales</taxon>
        <taxon>Sphingomonadaceae</taxon>
        <taxon>Sphingomonas</taxon>
    </lineage>
</organism>
<keyword evidence="3" id="KW-1185">Reference proteome</keyword>
<dbReference type="Pfam" id="PF00196">
    <property type="entry name" value="GerE"/>
    <property type="match status" value="1"/>
</dbReference>
<dbReference type="RefSeq" id="WP_380890814.1">
    <property type="nucleotide sequence ID" value="NZ_JBHUDY010000002.1"/>
</dbReference>
<reference evidence="3" key="1">
    <citation type="journal article" date="2019" name="Int. J. Syst. Evol. Microbiol.">
        <title>The Global Catalogue of Microorganisms (GCM) 10K type strain sequencing project: providing services to taxonomists for standard genome sequencing and annotation.</title>
        <authorList>
            <consortium name="The Broad Institute Genomics Platform"/>
            <consortium name="The Broad Institute Genome Sequencing Center for Infectious Disease"/>
            <person name="Wu L."/>
            <person name="Ma J."/>
        </authorList>
    </citation>
    <scope>NUCLEOTIDE SEQUENCE [LARGE SCALE GENOMIC DNA]</scope>
    <source>
        <strain evidence="3">CGMCC 1.16275</strain>
    </source>
</reference>
<dbReference type="InterPro" id="IPR016032">
    <property type="entry name" value="Sig_transdc_resp-reg_C-effctor"/>
</dbReference>
<dbReference type="EMBL" id="JBHUDY010000002">
    <property type="protein sequence ID" value="MFD1613081.1"/>
    <property type="molecule type" value="Genomic_DNA"/>
</dbReference>
<dbReference type="InterPro" id="IPR000792">
    <property type="entry name" value="Tscrpt_reg_LuxR_C"/>
</dbReference>